<comment type="caution">
    <text evidence="15">The sequence shown here is derived from an EMBL/GenBank/DDBJ whole genome shotgun (WGS) entry which is preliminary data.</text>
</comment>
<dbReference type="SUPFAM" id="SSF88697">
    <property type="entry name" value="PUA domain-like"/>
    <property type="match status" value="1"/>
</dbReference>
<feature type="domain" description="Ribosomal RNA small subunit methyltransferase E PUA-like" evidence="14">
    <location>
        <begin position="18"/>
        <end position="64"/>
    </location>
</feature>
<dbReference type="InterPro" id="IPR029028">
    <property type="entry name" value="Alpha/beta_knot_MTases"/>
</dbReference>
<evidence type="ECO:0000256" key="12">
    <source>
        <dbReference type="PIRNR" id="PIRNR015601"/>
    </source>
</evidence>
<dbReference type="InterPro" id="IPR046887">
    <property type="entry name" value="RsmE_PUA-like"/>
</dbReference>
<dbReference type="InterPro" id="IPR015947">
    <property type="entry name" value="PUA-like_sf"/>
</dbReference>
<dbReference type="CDD" id="cd18084">
    <property type="entry name" value="RsmE-like"/>
    <property type="match status" value="1"/>
</dbReference>
<organism evidence="15 16">
    <name type="scientific">Pseudalkalibacillus berkeleyi</name>
    <dbReference type="NCBI Taxonomy" id="1069813"/>
    <lineage>
        <taxon>Bacteria</taxon>
        <taxon>Bacillati</taxon>
        <taxon>Bacillota</taxon>
        <taxon>Bacilli</taxon>
        <taxon>Bacillales</taxon>
        <taxon>Fictibacillaceae</taxon>
        <taxon>Pseudalkalibacillus</taxon>
    </lineage>
</organism>
<dbReference type="InterPro" id="IPR006700">
    <property type="entry name" value="RsmE"/>
</dbReference>
<protein>
    <recommendedName>
        <fullName evidence="4 12">Ribosomal RNA small subunit methyltransferase E</fullName>
        <ecNumber evidence="3 12">2.1.1.193</ecNumber>
    </recommendedName>
</protein>
<keyword evidence="6 12" id="KW-0698">rRNA processing</keyword>
<evidence type="ECO:0000256" key="3">
    <source>
        <dbReference type="ARBA" id="ARBA00012328"/>
    </source>
</evidence>
<evidence type="ECO:0000259" key="14">
    <source>
        <dbReference type="Pfam" id="PF20260"/>
    </source>
</evidence>
<evidence type="ECO:0000256" key="1">
    <source>
        <dbReference type="ARBA" id="ARBA00004496"/>
    </source>
</evidence>
<evidence type="ECO:0000256" key="11">
    <source>
        <dbReference type="ARBA" id="ARBA00047944"/>
    </source>
</evidence>
<sequence length="251" mass="28331">MQRYFVSPDQMTDSTVTIRGDDVKHIAKVMRMTTGDEVICSNNHDRVAKCEIIDFDDSRVELSVIEWLDRHTELPIPVTIAQGLPKSDKLEMIVQKGTELGANVFLPFQASRSIVKWDAKKSKKKTERLQKIIKEAAEQSHRNRMPVCEEPITFNELISQSNTYTIKVVAYEEDAKQSESAKLAELFQQIDPNKDRLLVVVGPEGGLTPEEVDELKKAGFVTCGLGPRILRTETAPLYVLAAVSYQLELLR</sequence>
<keyword evidence="5 12" id="KW-0963">Cytoplasm</keyword>
<name>A0ABS9H2A9_9BACL</name>
<comment type="subcellular location">
    <subcellularLocation>
        <location evidence="1 12">Cytoplasm</location>
    </subcellularLocation>
</comment>
<dbReference type="NCBIfam" id="TIGR00046">
    <property type="entry name" value="RsmE family RNA methyltransferase"/>
    <property type="match status" value="1"/>
</dbReference>
<comment type="similarity">
    <text evidence="2 12">Belongs to the RNA methyltransferase RsmE family.</text>
</comment>
<evidence type="ECO:0000313" key="16">
    <source>
        <dbReference type="Proteomes" id="UP001649381"/>
    </source>
</evidence>
<comment type="catalytic activity">
    <reaction evidence="11 12">
        <text>uridine(1498) in 16S rRNA + S-adenosyl-L-methionine = N(3)-methyluridine(1498) in 16S rRNA + S-adenosyl-L-homocysteine + H(+)</text>
        <dbReference type="Rhea" id="RHEA:42920"/>
        <dbReference type="Rhea" id="RHEA-COMP:10283"/>
        <dbReference type="Rhea" id="RHEA-COMP:10284"/>
        <dbReference type="ChEBI" id="CHEBI:15378"/>
        <dbReference type="ChEBI" id="CHEBI:57856"/>
        <dbReference type="ChEBI" id="CHEBI:59789"/>
        <dbReference type="ChEBI" id="CHEBI:65315"/>
        <dbReference type="ChEBI" id="CHEBI:74502"/>
        <dbReference type="EC" id="2.1.1.193"/>
    </reaction>
</comment>
<dbReference type="Pfam" id="PF04452">
    <property type="entry name" value="Methyltrans_RNA"/>
    <property type="match status" value="1"/>
</dbReference>
<dbReference type="SUPFAM" id="SSF75217">
    <property type="entry name" value="alpha/beta knot"/>
    <property type="match status" value="1"/>
</dbReference>
<feature type="domain" description="Ribosomal RNA small subunit methyltransferase E methyltransferase" evidence="13">
    <location>
        <begin position="73"/>
        <end position="243"/>
    </location>
</feature>
<dbReference type="PANTHER" id="PTHR30027">
    <property type="entry name" value="RIBOSOMAL RNA SMALL SUBUNIT METHYLTRANSFERASE E"/>
    <property type="match status" value="1"/>
</dbReference>
<dbReference type="PANTHER" id="PTHR30027:SF3">
    <property type="entry name" value="16S RRNA (URACIL(1498)-N(3))-METHYLTRANSFERASE"/>
    <property type="match status" value="1"/>
</dbReference>
<evidence type="ECO:0000256" key="10">
    <source>
        <dbReference type="ARBA" id="ARBA00025699"/>
    </source>
</evidence>
<dbReference type="Pfam" id="PF20260">
    <property type="entry name" value="PUA_4"/>
    <property type="match status" value="1"/>
</dbReference>
<keyword evidence="16" id="KW-1185">Reference proteome</keyword>
<dbReference type="GO" id="GO:0032259">
    <property type="term" value="P:methylation"/>
    <property type="evidence" value="ECO:0007669"/>
    <property type="project" value="UniProtKB-KW"/>
</dbReference>
<accession>A0ABS9H2A9</accession>
<keyword evidence="8 12" id="KW-0808">Transferase</keyword>
<evidence type="ECO:0000256" key="6">
    <source>
        <dbReference type="ARBA" id="ARBA00022552"/>
    </source>
</evidence>
<dbReference type="GO" id="GO:0008168">
    <property type="term" value="F:methyltransferase activity"/>
    <property type="evidence" value="ECO:0007669"/>
    <property type="project" value="UniProtKB-KW"/>
</dbReference>
<evidence type="ECO:0000256" key="5">
    <source>
        <dbReference type="ARBA" id="ARBA00022490"/>
    </source>
</evidence>
<dbReference type="Gene3D" id="3.40.1280.10">
    <property type="match status" value="1"/>
</dbReference>
<dbReference type="PIRSF" id="PIRSF015601">
    <property type="entry name" value="MTase_slr0722"/>
    <property type="match status" value="1"/>
</dbReference>
<dbReference type="InterPro" id="IPR029026">
    <property type="entry name" value="tRNA_m1G_MTases_N"/>
</dbReference>
<evidence type="ECO:0000256" key="9">
    <source>
        <dbReference type="ARBA" id="ARBA00022691"/>
    </source>
</evidence>
<dbReference type="NCBIfam" id="NF008691">
    <property type="entry name" value="PRK11713.1-4"/>
    <property type="match status" value="1"/>
</dbReference>
<evidence type="ECO:0000313" key="15">
    <source>
        <dbReference type="EMBL" id="MCF6137977.1"/>
    </source>
</evidence>
<keyword evidence="7 12" id="KW-0489">Methyltransferase</keyword>
<evidence type="ECO:0000256" key="8">
    <source>
        <dbReference type="ARBA" id="ARBA00022679"/>
    </source>
</evidence>
<evidence type="ECO:0000259" key="13">
    <source>
        <dbReference type="Pfam" id="PF04452"/>
    </source>
</evidence>
<evidence type="ECO:0000256" key="7">
    <source>
        <dbReference type="ARBA" id="ARBA00022603"/>
    </source>
</evidence>
<evidence type="ECO:0000256" key="2">
    <source>
        <dbReference type="ARBA" id="ARBA00005528"/>
    </source>
</evidence>
<keyword evidence="9 12" id="KW-0949">S-adenosyl-L-methionine</keyword>
<reference evidence="15 16" key="1">
    <citation type="submission" date="2022-01" db="EMBL/GenBank/DDBJ databases">
        <title>Alkalihalobacillus sp. EGI L200015, a novel bacterium isolated from a salt lake sediment.</title>
        <authorList>
            <person name="Gao L."/>
            <person name="Fang B.-Z."/>
            <person name="Li W.-J."/>
        </authorList>
    </citation>
    <scope>NUCLEOTIDE SEQUENCE [LARGE SCALE GENOMIC DNA]</scope>
    <source>
        <strain evidence="15 16">KCTC 12718</strain>
    </source>
</reference>
<dbReference type="Gene3D" id="2.40.240.20">
    <property type="entry name" value="Hypothetical PUA domain-like, domain 1"/>
    <property type="match status" value="1"/>
</dbReference>
<dbReference type="RefSeq" id="WP_236334037.1">
    <property type="nucleotide sequence ID" value="NZ_JAKIJS010000001.1"/>
</dbReference>
<dbReference type="EC" id="2.1.1.193" evidence="3 12"/>
<dbReference type="InterPro" id="IPR046886">
    <property type="entry name" value="RsmE_MTase_dom"/>
</dbReference>
<comment type="function">
    <text evidence="10 12">Specifically methylates the N3 position of the uracil ring of uridine 1498 (m3U1498) in 16S rRNA. Acts on the fully assembled 30S ribosomal subunit.</text>
</comment>
<proteinExistence type="inferred from homology"/>
<dbReference type="Proteomes" id="UP001649381">
    <property type="component" value="Unassembled WGS sequence"/>
</dbReference>
<evidence type="ECO:0000256" key="4">
    <source>
        <dbReference type="ARBA" id="ARBA00013673"/>
    </source>
</evidence>
<dbReference type="EMBL" id="JAKIJS010000001">
    <property type="protein sequence ID" value="MCF6137977.1"/>
    <property type="molecule type" value="Genomic_DNA"/>
</dbReference>
<gene>
    <name evidence="15" type="ORF">L2716_09605</name>
</gene>